<dbReference type="EMBL" id="SMMG02000005">
    <property type="protein sequence ID" value="KAA3473907.1"/>
    <property type="molecule type" value="Genomic_DNA"/>
</dbReference>
<dbReference type="PANTHER" id="PTHR35046:SF9">
    <property type="entry name" value="RNA-DIRECTED DNA POLYMERASE"/>
    <property type="match status" value="1"/>
</dbReference>
<sequence length="121" mass="13785">MSHSRDIKCFKFLGGENIANQCLNRNVMIFKDNGKFNSEGETNDDMPPMEDDSEVKYPIKGELLVTKRALSTQAKEEVEQREKIFHTRCHIKGKICTNVASSILVEKLGLATTKHQQPYKL</sequence>
<proteinExistence type="predicted"/>
<evidence type="ECO:0000313" key="2">
    <source>
        <dbReference type="Proteomes" id="UP000325315"/>
    </source>
</evidence>
<dbReference type="PANTHER" id="PTHR35046">
    <property type="entry name" value="ZINC KNUCKLE (CCHC-TYPE) FAMILY PROTEIN"/>
    <property type="match status" value="1"/>
</dbReference>
<dbReference type="Proteomes" id="UP000325315">
    <property type="component" value="Unassembled WGS sequence"/>
</dbReference>
<reference evidence="1" key="1">
    <citation type="submission" date="2019-08" db="EMBL/GenBank/DDBJ databases">
        <authorList>
            <person name="Liu F."/>
        </authorList>
    </citation>
    <scope>NUCLEOTIDE SEQUENCE [LARGE SCALE GENOMIC DNA]</scope>
    <source>
        <strain evidence="1">PA1801</strain>
        <tissue evidence="1">Leaf</tissue>
    </source>
</reference>
<gene>
    <name evidence="1" type="ORF">EPI10_024247</name>
</gene>
<name>A0A5B6VYJ7_9ROSI</name>
<dbReference type="AlphaFoldDB" id="A0A5B6VYJ7"/>
<protein>
    <submittedName>
        <fullName evidence="1">Uncharacterized protein</fullName>
    </submittedName>
</protein>
<accession>A0A5B6VYJ7</accession>
<comment type="caution">
    <text evidence="1">The sequence shown here is derived from an EMBL/GenBank/DDBJ whole genome shotgun (WGS) entry which is preliminary data.</text>
</comment>
<dbReference type="OrthoDB" id="1747743at2759"/>
<evidence type="ECO:0000313" key="1">
    <source>
        <dbReference type="EMBL" id="KAA3473907.1"/>
    </source>
</evidence>
<keyword evidence="2" id="KW-1185">Reference proteome</keyword>
<organism evidence="1 2">
    <name type="scientific">Gossypium australe</name>
    <dbReference type="NCBI Taxonomy" id="47621"/>
    <lineage>
        <taxon>Eukaryota</taxon>
        <taxon>Viridiplantae</taxon>
        <taxon>Streptophyta</taxon>
        <taxon>Embryophyta</taxon>
        <taxon>Tracheophyta</taxon>
        <taxon>Spermatophyta</taxon>
        <taxon>Magnoliopsida</taxon>
        <taxon>eudicotyledons</taxon>
        <taxon>Gunneridae</taxon>
        <taxon>Pentapetalae</taxon>
        <taxon>rosids</taxon>
        <taxon>malvids</taxon>
        <taxon>Malvales</taxon>
        <taxon>Malvaceae</taxon>
        <taxon>Malvoideae</taxon>
        <taxon>Gossypium</taxon>
    </lineage>
</organism>